<dbReference type="InterPro" id="IPR009908">
    <property type="entry name" value="Methylamine_util_MauE"/>
</dbReference>
<sequence>MRTIRPWLRTGCRAVLGIVWLVAGGLKLPDPAAAERAVRAYQLLPEPFVAPVAFGLPALEIAVGVLLLLGVFVRAAAVASAVLLGVFVAAVASAWARGLTIDCGCFGGGGQVDPGQTAYLSEIVRDLVLLVPAAVLAVWPRSRLALADRAESADDTTTGDRYAVRI</sequence>
<organism evidence="7 8">
    <name type="scientific">Blastococcus colisei</name>
    <dbReference type="NCBI Taxonomy" id="1564162"/>
    <lineage>
        <taxon>Bacteria</taxon>
        <taxon>Bacillati</taxon>
        <taxon>Actinomycetota</taxon>
        <taxon>Actinomycetes</taxon>
        <taxon>Geodermatophilales</taxon>
        <taxon>Geodermatophilaceae</taxon>
        <taxon>Blastococcus</taxon>
    </lineage>
</organism>
<evidence type="ECO:0000256" key="2">
    <source>
        <dbReference type="ARBA" id="ARBA00022692"/>
    </source>
</evidence>
<evidence type="ECO:0000313" key="7">
    <source>
        <dbReference type="EMBL" id="TQN43737.1"/>
    </source>
</evidence>
<keyword evidence="2 5" id="KW-0812">Transmembrane</keyword>
<keyword evidence="4 5" id="KW-0472">Membrane</keyword>
<reference evidence="7 8" key="1">
    <citation type="submission" date="2019-06" db="EMBL/GenBank/DDBJ databases">
        <title>Sequencing the genomes of 1000 actinobacteria strains.</title>
        <authorList>
            <person name="Klenk H.-P."/>
        </authorList>
    </citation>
    <scope>NUCLEOTIDE SEQUENCE [LARGE SCALE GENOMIC DNA]</scope>
    <source>
        <strain evidence="7 8">DSM 46837</strain>
    </source>
</reference>
<dbReference type="GO" id="GO:0030416">
    <property type="term" value="P:methylamine metabolic process"/>
    <property type="evidence" value="ECO:0007669"/>
    <property type="project" value="InterPro"/>
</dbReference>
<feature type="domain" description="Methylamine utilisation protein MauE" evidence="6">
    <location>
        <begin position="7"/>
        <end position="137"/>
    </location>
</feature>
<dbReference type="Pfam" id="PF07291">
    <property type="entry name" value="MauE"/>
    <property type="match status" value="1"/>
</dbReference>
<name>A0A543PI54_9ACTN</name>
<dbReference type="GO" id="GO:0016020">
    <property type="term" value="C:membrane"/>
    <property type="evidence" value="ECO:0007669"/>
    <property type="project" value="UniProtKB-SubCell"/>
</dbReference>
<evidence type="ECO:0000313" key="8">
    <source>
        <dbReference type="Proteomes" id="UP000319865"/>
    </source>
</evidence>
<dbReference type="UniPathway" id="UPA00895"/>
<dbReference type="RefSeq" id="WP_142026193.1">
    <property type="nucleotide sequence ID" value="NZ_VFQE01000001.1"/>
</dbReference>
<comment type="caution">
    <text evidence="7">The sequence shown here is derived from an EMBL/GenBank/DDBJ whole genome shotgun (WGS) entry which is preliminary data.</text>
</comment>
<dbReference type="AlphaFoldDB" id="A0A543PI54"/>
<dbReference type="OrthoDB" id="5422529at2"/>
<dbReference type="EMBL" id="VFQE01000001">
    <property type="protein sequence ID" value="TQN43737.1"/>
    <property type="molecule type" value="Genomic_DNA"/>
</dbReference>
<feature type="transmembrane region" description="Helical" evidence="5">
    <location>
        <begin position="76"/>
        <end position="96"/>
    </location>
</feature>
<gene>
    <name evidence="7" type="ORF">FHU33_3201</name>
</gene>
<evidence type="ECO:0000256" key="1">
    <source>
        <dbReference type="ARBA" id="ARBA00004141"/>
    </source>
</evidence>
<evidence type="ECO:0000256" key="4">
    <source>
        <dbReference type="ARBA" id="ARBA00023136"/>
    </source>
</evidence>
<keyword evidence="8" id="KW-1185">Reference proteome</keyword>
<protein>
    <submittedName>
        <fullName evidence="7">Methylamine utilization protein MauE</fullName>
    </submittedName>
</protein>
<accession>A0A543PI54</accession>
<keyword evidence="3 5" id="KW-1133">Transmembrane helix</keyword>
<evidence type="ECO:0000256" key="5">
    <source>
        <dbReference type="SAM" id="Phobius"/>
    </source>
</evidence>
<feature type="transmembrane region" description="Helical" evidence="5">
    <location>
        <begin position="50"/>
        <end position="69"/>
    </location>
</feature>
<dbReference type="Proteomes" id="UP000319865">
    <property type="component" value="Unassembled WGS sequence"/>
</dbReference>
<evidence type="ECO:0000256" key="3">
    <source>
        <dbReference type="ARBA" id="ARBA00022989"/>
    </source>
</evidence>
<proteinExistence type="predicted"/>
<evidence type="ECO:0000259" key="6">
    <source>
        <dbReference type="Pfam" id="PF07291"/>
    </source>
</evidence>
<comment type="subcellular location">
    <subcellularLocation>
        <location evidence="1">Membrane</location>
        <topology evidence="1">Multi-pass membrane protein</topology>
    </subcellularLocation>
</comment>